<feature type="transmembrane region" description="Helical" evidence="9">
    <location>
        <begin position="446"/>
        <end position="467"/>
    </location>
</feature>
<feature type="region of interest" description="Disordered" evidence="8">
    <location>
        <begin position="1"/>
        <end position="25"/>
    </location>
</feature>
<evidence type="ECO:0000313" key="11">
    <source>
        <dbReference type="Proteomes" id="UP000284706"/>
    </source>
</evidence>
<dbReference type="AlphaFoldDB" id="A0A409W201"/>
<comment type="caution">
    <text evidence="10">The sequence shown here is derived from an EMBL/GenBank/DDBJ whole genome shotgun (WGS) entry which is preliminary data.</text>
</comment>
<dbReference type="Pfam" id="PF02133">
    <property type="entry name" value="Transp_cyt_pur"/>
    <property type="match status" value="1"/>
</dbReference>
<keyword evidence="4 9" id="KW-0812">Transmembrane</keyword>
<dbReference type="OrthoDB" id="2116389at2759"/>
<comment type="subcellular location">
    <subcellularLocation>
        <location evidence="1">Membrane</location>
        <topology evidence="1">Multi-pass membrane protein</topology>
    </subcellularLocation>
</comment>
<evidence type="ECO:0000256" key="5">
    <source>
        <dbReference type="ARBA" id="ARBA00022989"/>
    </source>
</evidence>
<dbReference type="STRING" id="231916.A0A409W201"/>
<organism evidence="10 11">
    <name type="scientific">Gymnopilus dilepis</name>
    <dbReference type="NCBI Taxonomy" id="231916"/>
    <lineage>
        <taxon>Eukaryota</taxon>
        <taxon>Fungi</taxon>
        <taxon>Dikarya</taxon>
        <taxon>Basidiomycota</taxon>
        <taxon>Agaricomycotina</taxon>
        <taxon>Agaricomycetes</taxon>
        <taxon>Agaricomycetidae</taxon>
        <taxon>Agaricales</taxon>
        <taxon>Agaricineae</taxon>
        <taxon>Hymenogastraceae</taxon>
        <taxon>Gymnopilus</taxon>
    </lineage>
</organism>
<protein>
    <recommendedName>
        <fullName evidence="12">Purine-cytosine permease</fullName>
    </recommendedName>
</protein>
<evidence type="ECO:0000256" key="4">
    <source>
        <dbReference type="ARBA" id="ARBA00022692"/>
    </source>
</evidence>
<proteinExistence type="inferred from homology"/>
<evidence type="ECO:0000256" key="8">
    <source>
        <dbReference type="SAM" id="MobiDB-lite"/>
    </source>
</evidence>
<feature type="transmembrane region" description="Helical" evidence="9">
    <location>
        <begin position="487"/>
        <end position="506"/>
    </location>
</feature>
<gene>
    <name evidence="10" type="ORF">CVT26_003588</name>
</gene>
<name>A0A409W201_9AGAR</name>
<feature type="transmembrane region" description="Helical" evidence="9">
    <location>
        <begin position="381"/>
        <end position="399"/>
    </location>
</feature>
<dbReference type="PANTHER" id="PTHR31806">
    <property type="entry name" value="PURINE-CYTOSINE PERMEASE FCY2-RELATED"/>
    <property type="match status" value="1"/>
</dbReference>
<keyword evidence="3 7" id="KW-0813">Transport</keyword>
<dbReference type="Proteomes" id="UP000284706">
    <property type="component" value="Unassembled WGS sequence"/>
</dbReference>
<evidence type="ECO:0000313" key="10">
    <source>
        <dbReference type="EMBL" id="PPQ72498.1"/>
    </source>
</evidence>
<evidence type="ECO:0000256" key="9">
    <source>
        <dbReference type="SAM" id="Phobius"/>
    </source>
</evidence>
<evidence type="ECO:0000256" key="3">
    <source>
        <dbReference type="ARBA" id="ARBA00022448"/>
    </source>
</evidence>
<comment type="similarity">
    <text evidence="2 7">Belongs to the purine-cytosine permease (2.A.39) family.</text>
</comment>
<feature type="transmembrane region" description="Helical" evidence="9">
    <location>
        <begin position="189"/>
        <end position="208"/>
    </location>
</feature>
<dbReference type="PANTHER" id="PTHR31806:SF5">
    <property type="entry name" value="PURINE-CYTOSINE PERMEASE FCY21"/>
    <property type="match status" value="1"/>
</dbReference>
<feature type="transmembrane region" description="Helical" evidence="9">
    <location>
        <begin position="215"/>
        <end position="232"/>
    </location>
</feature>
<dbReference type="EMBL" id="NHYE01005454">
    <property type="protein sequence ID" value="PPQ72498.1"/>
    <property type="molecule type" value="Genomic_DNA"/>
</dbReference>
<dbReference type="Gene3D" id="1.10.4160.10">
    <property type="entry name" value="Hydantoin permease"/>
    <property type="match status" value="1"/>
</dbReference>
<keyword evidence="11" id="KW-1185">Reference proteome</keyword>
<evidence type="ECO:0000256" key="2">
    <source>
        <dbReference type="ARBA" id="ARBA00008974"/>
    </source>
</evidence>
<dbReference type="InParanoid" id="A0A409W201"/>
<dbReference type="InterPro" id="IPR001248">
    <property type="entry name" value="Pur-cyt_permease"/>
</dbReference>
<feature type="transmembrane region" description="Helical" evidence="9">
    <location>
        <begin position="287"/>
        <end position="311"/>
    </location>
</feature>
<dbReference type="InterPro" id="IPR026030">
    <property type="entry name" value="Pur-cyt_permease_Fcy2/21/22"/>
</dbReference>
<evidence type="ECO:0008006" key="12">
    <source>
        <dbReference type="Google" id="ProtNLM"/>
    </source>
</evidence>
<dbReference type="PIRSF" id="PIRSF002744">
    <property type="entry name" value="Pur-cyt_permease"/>
    <property type="match status" value="1"/>
</dbReference>
<keyword evidence="6 7" id="KW-0472">Membrane</keyword>
<reference evidence="10 11" key="1">
    <citation type="journal article" date="2018" name="Evol. Lett.">
        <title>Horizontal gene cluster transfer increased hallucinogenic mushroom diversity.</title>
        <authorList>
            <person name="Reynolds H.T."/>
            <person name="Vijayakumar V."/>
            <person name="Gluck-Thaler E."/>
            <person name="Korotkin H.B."/>
            <person name="Matheny P.B."/>
            <person name="Slot J.C."/>
        </authorList>
    </citation>
    <scope>NUCLEOTIDE SEQUENCE [LARGE SCALE GENOMIC DNA]</scope>
    <source>
        <strain evidence="10 11">SRW20</strain>
    </source>
</reference>
<dbReference type="GO" id="GO:0022857">
    <property type="term" value="F:transmembrane transporter activity"/>
    <property type="evidence" value="ECO:0007669"/>
    <property type="project" value="InterPro"/>
</dbReference>
<feature type="transmembrane region" description="Helical" evidence="9">
    <location>
        <begin position="80"/>
        <end position="103"/>
    </location>
</feature>
<feature type="transmembrane region" description="Helical" evidence="9">
    <location>
        <begin position="152"/>
        <end position="177"/>
    </location>
</feature>
<feature type="transmembrane region" description="Helical" evidence="9">
    <location>
        <begin position="252"/>
        <end position="275"/>
    </location>
</feature>
<evidence type="ECO:0000256" key="7">
    <source>
        <dbReference type="PIRNR" id="PIRNR002744"/>
    </source>
</evidence>
<feature type="transmembrane region" description="Helical" evidence="9">
    <location>
        <begin position="405"/>
        <end position="425"/>
    </location>
</feature>
<accession>A0A409W201</accession>
<sequence>MEKTTKGQRPLDVENWKSESPDRDEAFPDAAEVLKRADDEQQLGVFRKITNLLLKWGIETHGITPTTPDARTDKRIYQMFWLWFSVNFNILAFGTGSAGPAFFGLGLKASLLVLLVVDVITCTVPAYFAVFGPKLGTRGMVQCRFSWGLYGAMIPSALNVFSSQGFLILNCIIGGQALAAVSDKLNDTLGIVIIGVISLVITFCGYRFLHWFESFAWIPSVISFPILLGLAGKHLNPTSMPSPGPTTAPNVLSFASFVASSVISWCTFTADYGVYHDSTAPTSKIFLYVYFAFLLPSVAWHMLGVAFAAAAPGIPSWDSGFDDGNNVGGLLAAVLSPAGGFGKFLLVLIALSTSCTCAPTMYSFGMSLMAVGSFFARIPRYVLAIISEAILLPLAIIGAKRFYATLVDILSVIGYWSTAFAAIVLTEHFLFRRSFKNYNILAWDKASLLPPGIAAVLAFCGSFGIIVPSMRQTWYTGPIANSGTGDIGVFTGGAVAVILFAGLRYLERCIWPGR</sequence>
<evidence type="ECO:0000256" key="1">
    <source>
        <dbReference type="ARBA" id="ARBA00004141"/>
    </source>
</evidence>
<dbReference type="GO" id="GO:0005886">
    <property type="term" value="C:plasma membrane"/>
    <property type="evidence" value="ECO:0007669"/>
    <property type="project" value="TreeGrafter"/>
</dbReference>
<evidence type="ECO:0000256" key="6">
    <source>
        <dbReference type="ARBA" id="ARBA00023136"/>
    </source>
</evidence>
<feature type="transmembrane region" description="Helical" evidence="9">
    <location>
        <begin position="109"/>
        <end position="131"/>
    </location>
</feature>
<keyword evidence="5 9" id="KW-1133">Transmembrane helix</keyword>